<dbReference type="PANTHER" id="PTHR30055:SF146">
    <property type="entry name" value="HTH-TYPE TRANSCRIPTIONAL DUAL REGULATOR CECR"/>
    <property type="match status" value="1"/>
</dbReference>
<proteinExistence type="predicted"/>
<sequence length="211" mass="23248">MSQTVLDRSERKRGAVLEAATSLFLAKGYDGTTMDEVAALAAVSKPTLYRYFADKERLYAAIVAATTDNIDGLLRLVAEELAASHDPREGLSRLAGKFLTTLMQPDLLRLRRLVIANAERFPEVGQGWFSGGFERVLETLSAAFQRYAAKGRLRIDDPLMAANHFAGLLLWIPLNRAMFSGKCDSDPAELVRYAQAGVDAFLRGYGTETVR</sequence>
<dbReference type="Pfam" id="PF14246">
    <property type="entry name" value="TetR_C_7"/>
    <property type="match status" value="1"/>
</dbReference>
<evidence type="ECO:0000259" key="3">
    <source>
        <dbReference type="PROSITE" id="PS50977"/>
    </source>
</evidence>
<dbReference type="InterPro" id="IPR023772">
    <property type="entry name" value="DNA-bd_HTH_TetR-type_CS"/>
</dbReference>
<dbReference type="SUPFAM" id="SSF48498">
    <property type="entry name" value="Tetracyclin repressor-like, C-terminal domain"/>
    <property type="match status" value="1"/>
</dbReference>
<gene>
    <name evidence="4" type="ORF">ACFPOB_03510</name>
</gene>
<dbReference type="Proteomes" id="UP001596053">
    <property type="component" value="Unassembled WGS sequence"/>
</dbReference>
<organism evidence="4 5">
    <name type="scientific">Bosea eneae</name>
    <dbReference type="NCBI Taxonomy" id="151454"/>
    <lineage>
        <taxon>Bacteria</taxon>
        <taxon>Pseudomonadati</taxon>
        <taxon>Pseudomonadota</taxon>
        <taxon>Alphaproteobacteria</taxon>
        <taxon>Hyphomicrobiales</taxon>
        <taxon>Boseaceae</taxon>
        <taxon>Bosea</taxon>
    </lineage>
</organism>
<feature type="domain" description="HTH tetR-type" evidence="3">
    <location>
        <begin position="10"/>
        <end position="70"/>
    </location>
</feature>
<dbReference type="InterPro" id="IPR039536">
    <property type="entry name" value="TetR_C_Proteobacteria"/>
</dbReference>
<dbReference type="PANTHER" id="PTHR30055">
    <property type="entry name" value="HTH-TYPE TRANSCRIPTIONAL REGULATOR RUTR"/>
    <property type="match status" value="1"/>
</dbReference>
<keyword evidence="1 2" id="KW-0238">DNA-binding</keyword>
<dbReference type="PROSITE" id="PS01081">
    <property type="entry name" value="HTH_TETR_1"/>
    <property type="match status" value="1"/>
</dbReference>
<name>A0ABW0INE1_9HYPH</name>
<accession>A0ABW0INE1</accession>
<evidence type="ECO:0000313" key="5">
    <source>
        <dbReference type="Proteomes" id="UP001596053"/>
    </source>
</evidence>
<dbReference type="InterPro" id="IPR001647">
    <property type="entry name" value="HTH_TetR"/>
</dbReference>
<dbReference type="SUPFAM" id="SSF46689">
    <property type="entry name" value="Homeodomain-like"/>
    <property type="match status" value="1"/>
</dbReference>
<feature type="DNA-binding region" description="H-T-H motif" evidence="2">
    <location>
        <begin position="33"/>
        <end position="52"/>
    </location>
</feature>
<dbReference type="InterPro" id="IPR009057">
    <property type="entry name" value="Homeodomain-like_sf"/>
</dbReference>
<dbReference type="InterPro" id="IPR050109">
    <property type="entry name" value="HTH-type_TetR-like_transc_reg"/>
</dbReference>
<dbReference type="PROSITE" id="PS50977">
    <property type="entry name" value="HTH_TETR_2"/>
    <property type="match status" value="1"/>
</dbReference>
<dbReference type="RefSeq" id="WP_377795935.1">
    <property type="nucleotide sequence ID" value="NZ_JBHSLW010000005.1"/>
</dbReference>
<keyword evidence="5" id="KW-1185">Reference proteome</keyword>
<reference evidence="5" key="1">
    <citation type="journal article" date="2019" name="Int. J. Syst. Evol. Microbiol.">
        <title>The Global Catalogue of Microorganisms (GCM) 10K type strain sequencing project: providing services to taxonomists for standard genome sequencing and annotation.</title>
        <authorList>
            <consortium name="The Broad Institute Genomics Platform"/>
            <consortium name="The Broad Institute Genome Sequencing Center for Infectious Disease"/>
            <person name="Wu L."/>
            <person name="Ma J."/>
        </authorList>
    </citation>
    <scope>NUCLEOTIDE SEQUENCE [LARGE SCALE GENOMIC DNA]</scope>
    <source>
        <strain evidence="5">NCAIM B.01391</strain>
    </source>
</reference>
<evidence type="ECO:0000256" key="2">
    <source>
        <dbReference type="PROSITE-ProRule" id="PRU00335"/>
    </source>
</evidence>
<comment type="caution">
    <text evidence="4">The sequence shown here is derived from an EMBL/GenBank/DDBJ whole genome shotgun (WGS) entry which is preliminary data.</text>
</comment>
<dbReference type="PRINTS" id="PR00455">
    <property type="entry name" value="HTHTETR"/>
</dbReference>
<dbReference type="EMBL" id="JBHSLW010000005">
    <property type="protein sequence ID" value="MFC5418626.1"/>
    <property type="molecule type" value="Genomic_DNA"/>
</dbReference>
<protein>
    <submittedName>
        <fullName evidence="4">TetR/AcrR family transcriptional regulator</fullName>
    </submittedName>
</protein>
<evidence type="ECO:0000256" key="1">
    <source>
        <dbReference type="ARBA" id="ARBA00023125"/>
    </source>
</evidence>
<dbReference type="InterPro" id="IPR036271">
    <property type="entry name" value="Tet_transcr_reg_TetR-rel_C_sf"/>
</dbReference>
<evidence type="ECO:0000313" key="4">
    <source>
        <dbReference type="EMBL" id="MFC5418626.1"/>
    </source>
</evidence>
<dbReference type="Pfam" id="PF00440">
    <property type="entry name" value="TetR_N"/>
    <property type="match status" value="1"/>
</dbReference>
<dbReference type="Gene3D" id="1.10.357.10">
    <property type="entry name" value="Tetracycline Repressor, domain 2"/>
    <property type="match status" value="1"/>
</dbReference>